<sequence length="426" mass="45495">MLLDVTGGQSTPIPLGEHSSPVTSYAISPDSARLAAGCQDGTIWLWDLNVGAAEQRPDPRRVPSSSCAAAPDGSWLATTDDNWQQGRIAIWDVTTGQQSRVCGAGAGRYDSCVAAPDGTWLATARSDAVLIWEVATGRLRHHIECPVRPGHVLISAATNYVIDLTVAPDGTWLAAACEDGTVRLLDLATGQTRDILDHPAITGRMLSCVVAPDASWLAYSGLDATVIHDLPSGTNRKIDSSSRLLDVSPDGSLLASEQGFDIRVWAAATGETVHVLGGHTHFVKTCRWSPDGTRLASAGDHTVRIWATATGGIETTVRLYADPNDSRNPMDCSWLSNGRTLAVTSKQGLHLFDLTNTPSDLIDPVPHRVDRSPASLVDPQQCDETLDAEGPGCSECGGDVARAGTGRPRRYCSRACRQRAYRARTR</sequence>
<evidence type="ECO:0000256" key="2">
    <source>
        <dbReference type="ARBA" id="ARBA00022737"/>
    </source>
</evidence>
<dbReference type="InterPro" id="IPR036322">
    <property type="entry name" value="WD40_repeat_dom_sf"/>
</dbReference>
<dbReference type="InterPro" id="IPR019775">
    <property type="entry name" value="WD40_repeat_CS"/>
</dbReference>
<gene>
    <name evidence="5" type="ORF">ACTIVE_0708</name>
</gene>
<dbReference type="Proteomes" id="UP000501240">
    <property type="component" value="Chromosome"/>
</dbReference>
<dbReference type="AlphaFoldDB" id="A0A7D3VUF0"/>
<feature type="repeat" description="WD" evidence="3">
    <location>
        <begin position="15"/>
        <end position="56"/>
    </location>
</feature>
<keyword evidence="5" id="KW-0808">Transferase</keyword>
<keyword evidence="2" id="KW-0677">Repeat</keyword>
<dbReference type="PANTHER" id="PTHR19879">
    <property type="entry name" value="TRANSCRIPTION INITIATION FACTOR TFIID"/>
    <property type="match status" value="1"/>
</dbReference>
<dbReference type="PROSITE" id="PS50294">
    <property type="entry name" value="WD_REPEATS_REGION"/>
    <property type="match status" value="1"/>
</dbReference>
<dbReference type="EMBL" id="CP053892">
    <property type="protein sequence ID" value="QKG19072.1"/>
    <property type="molecule type" value="Genomic_DNA"/>
</dbReference>
<keyword evidence="1 3" id="KW-0853">WD repeat</keyword>
<dbReference type="CDD" id="cd00200">
    <property type="entry name" value="WD40"/>
    <property type="match status" value="1"/>
</dbReference>
<reference evidence="5 6" key="1">
    <citation type="submission" date="2020-05" db="EMBL/GenBank/DDBJ databases">
        <title>Actinomadura verrucosospora NRRL-B18236 (PFL_A860) Genome sequencing and assembly.</title>
        <authorList>
            <person name="Samborskyy M."/>
        </authorList>
    </citation>
    <scope>NUCLEOTIDE SEQUENCE [LARGE SCALE GENOMIC DNA]</scope>
    <source>
        <strain evidence="5 6">NRRL:B18236</strain>
    </source>
</reference>
<evidence type="ECO:0000313" key="6">
    <source>
        <dbReference type="Proteomes" id="UP000501240"/>
    </source>
</evidence>
<dbReference type="PANTHER" id="PTHR19879:SF9">
    <property type="entry name" value="TRANSCRIPTION INITIATION FACTOR TFIID SUBUNIT 5"/>
    <property type="match status" value="1"/>
</dbReference>
<protein>
    <submittedName>
        <fullName evidence="5">(Myosin heavy-chain) kinase</fullName>
        <ecNumber evidence="5">2.7.11.7</ecNumber>
    </submittedName>
</protein>
<keyword evidence="5" id="KW-0418">Kinase</keyword>
<evidence type="ECO:0000256" key="3">
    <source>
        <dbReference type="PROSITE-ProRule" id="PRU00221"/>
    </source>
</evidence>
<dbReference type="PROSITE" id="PS00678">
    <property type="entry name" value="WD_REPEATS_1"/>
    <property type="match status" value="1"/>
</dbReference>
<organism evidence="5 6">
    <name type="scientific">Actinomadura verrucosospora</name>
    <dbReference type="NCBI Taxonomy" id="46165"/>
    <lineage>
        <taxon>Bacteria</taxon>
        <taxon>Bacillati</taxon>
        <taxon>Actinomycetota</taxon>
        <taxon>Actinomycetes</taxon>
        <taxon>Streptosporangiales</taxon>
        <taxon>Thermomonosporaceae</taxon>
        <taxon>Actinomadura</taxon>
    </lineage>
</organism>
<feature type="repeat" description="WD" evidence="3">
    <location>
        <begin position="154"/>
        <end position="195"/>
    </location>
</feature>
<dbReference type="InterPro" id="IPR001680">
    <property type="entry name" value="WD40_rpt"/>
</dbReference>
<evidence type="ECO:0000256" key="1">
    <source>
        <dbReference type="ARBA" id="ARBA00022574"/>
    </source>
</evidence>
<evidence type="ECO:0000256" key="4">
    <source>
        <dbReference type="SAM" id="MobiDB-lite"/>
    </source>
</evidence>
<dbReference type="GO" id="GO:0016905">
    <property type="term" value="F:myosin heavy chain kinase activity"/>
    <property type="evidence" value="ECO:0007669"/>
    <property type="project" value="UniProtKB-EC"/>
</dbReference>
<dbReference type="Gene3D" id="2.130.10.10">
    <property type="entry name" value="YVTN repeat-like/Quinoprotein amine dehydrogenase"/>
    <property type="match status" value="3"/>
</dbReference>
<dbReference type="PROSITE" id="PS50082">
    <property type="entry name" value="WD_REPEATS_2"/>
    <property type="match status" value="3"/>
</dbReference>
<dbReference type="InterPro" id="IPR015943">
    <property type="entry name" value="WD40/YVTN_repeat-like_dom_sf"/>
</dbReference>
<dbReference type="SMART" id="SM00320">
    <property type="entry name" value="WD40"/>
    <property type="match status" value="7"/>
</dbReference>
<dbReference type="EC" id="2.7.11.7" evidence="5"/>
<name>A0A7D3VUF0_ACTVE</name>
<feature type="region of interest" description="Disordered" evidence="4">
    <location>
        <begin position="1"/>
        <end position="20"/>
    </location>
</feature>
<keyword evidence="6" id="KW-1185">Reference proteome</keyword>
<dbReference type="Pfam" id="PF00400">
    <property type="entry name" value="WD40"/>
    <property type="match status" value="3"/>
</dbReference>
<feature type="repeat" description="WD" evidence="3">
    <location>
        <begin position="276"/>
        <end position="316"/>
    </location>
</feature>
<dbReference type="SUPFAM" id="SSF50978">
    <property type="entry name" value="WD40 repeat-like"/>
    <property type="match status" value="1"/>
</dbReference>
<evidence type="ECO:0000313" key="5">
    <source>
        <dbReference type="EMBL" id="QKG19072.1"/>
    </source>
</evidence>
<accession>A0A7D3VUF0</accession>
<proteinExistence type="predicted"/>